<dbReference type="AlphaFoldDB" id="F2JYT2"/>
<proteinExistence type="predicted"/>
<dbReference type="PATRIC" id="fig|717774.3.peg.417"/>
<dbReference type="Proteomes" id="UP000001062">
    <property type="component" value="Chromosome"/>
</dbReference>
<dbReference type="eggNOG" id="ENOG502ZPA3">
    <property type="taxonomic scope" value="Bacteria"/>
</dbReference>
<dbReference type="OrthoDB" id="6194402at2"/>
<protein>
    <submittedName>
        <fullName evidence="1">Uncharacterized protein</fullName>
    </submittedName>
</protein>
<dbReference type="EMBL" id="CP002583">
    <property type="protein sequence ID" value="ADZ89707.1"/>
    <property type="molecule type" value="Genomic_DNA"/>
</dbReference>
<dbReference type="RefSeq" id="WP_013659613.1">
    <property type="nucleotide sequence ID" value="NC_015276.1"/>
</dbReference>
<gene>
    <name evidence="1" type="ordered locus">Marme_0407</name>
</gene>
<dbReference type="HOGENOM" id="CLU_130347_0_0_6"/>
<dbReference type="KEGG" id="mme:Marme_0407"/>
<name>F2JYT2_MARM1</name>
<evidence type="ECO:0000313" key="1">
    <source>
        <dbReference type="EMBL" id="ADZ89707.1"/>
    </source>
</evidence>
<reference evidence="1 2" key="1">
    <citation type="journal article" date="2012" name="Stand. Genomic Sci.">
        <title>Complete genome sequence of the melanogenic marine bacterium Marinomonas mediterranea type strain (MMB-1(T)).</title>
        <authorList>
            <person name="Lucas-Elio P."/>
            <person name="Goodwin L."/>
            <person name="Woyke T."/>
            <person name="Pitluck S."/>
            <person name="Nolan M."/>
            <person name="Kyrpides N.C."/>
            <person name="Detter J.C."/>
            <person name="Copeland A."/>
            <person name="Teshima H."/>
            <person name="Bruce D."/>
            <person name="Detter C."/>
            <person name="Tapia R."/>
            <person name="Han S."/>
            <person name="Land M.L."/>
            <person name="Ivanova N."/>
            <person name="Mikhailova N."/>
            <person name="Johnston A.W."/>
            <person name="Sanchez-Amat A."/>
        </authorList>
    </citation>
    <scope>NUCLEOTIDE SEQUENCE [LARGE SCALE GENOMIC DNA]</scope>
    <source>
        <strain evidence="2">ATCC 700492 / JCM 21426 / NBRC 103028 / MMB-1</strain>
    </source>
</reference>
<accession>F2JYT2</accession>
<organism evidence="1 2">
    <name type="scientific">Marinomonas mediterranea (strain ATCC 700492 / JCM 21426 / NBRC 103028 / MMB-1)</name>
    <dbReference type="NCBI Taxonomy" id="717774"/>
    <lineage>
        <taxon>Bacteria</taxon>
        <taxon>Pseudomonadati</taxon>
        <taxon>Pseudomonadota</taxon>
        <taxon>Gammaproteobacteria</taxon>
        <taxon>Oceanospirillales</taxon>
        <taxon>Oceanospirillaceae</taxon>
        <taxon>Marinomonas</taxon>
    </lineage>
</organism>
<keyword evidence="2" id="KW-1185">Reference proteome</keyword>
<evidence type="ECO:0000313" key="2">
    <source>
        <dbReference type="Proteomes" id="UP000001062"/>
    </source>
</evidence>
<sequence>MLSKIFKPTKPRVFMASIVAVPREEWKRSDEEGWFKSEKLDYEAKVIVESVFSSLPPVSSVYEPEGNDLGLDVMIAKVQGAEFTSTMTPPFSLPIFWRPKVQIKSRLYYIKSQRTKKTYSVTVKMPWGEYLAGVLSLRGVFRYKPIFVSKDLEPLLLTACEKLLKKMIQST</sequence>